<proteinExistence type="predicted"/>
<reference evidence="1 2" key="1">
    <citation type="journal article" date="2017" name="BMC Genomics">
        <title>Genomic characterization of two novel pathogenic avipoxviruses isolated from pacific shearwaters (Ardenna spp.).</title>
        <authorList>
            <person name="Sarker S."/>
            <person name="Das S."/>
            <person name="Lavers J.L."/>
            <person name="Hutton I."/>
            <person name="Helbig K."/>
            <person name="Imbery J."/>
            <person name="Upton C."/>
            <person name="Raidal S.R."/>
        </authorList>
    </citation>
    <scope>NUCLEOTIDE SEQUENCE [LARGE SCALE GENOMIC DNA]</scope>
    <source>
        <strain evidence="1 2">SWPV-1</strain>
    </source>
</reference>
<protein>
    <submittedName>
        <fullName evidence="1">SWPV1-025</fullName>
    </submittedName>
</protein>
<organism evidence="1 2">
    <name type="scientific">Shearwaterpox virus</name>
    <dbReference type="NCBI Taxonomy" id="1974596"/>
    <lineage>
        <taxon>Viruses</taxon>
        <taxon>Varidnaviria</taxon>
        <taxon>Bamfordvirae</taxon>
        <taxon>Nucleocytoviricota</taxon>
        <taxon>Pokkesviricetes</taxon>
        <taxon>Chitovirales</taxon>
        <taxon>Poxviridae</taxon>
        <taxon>Chordopoxvirinae</taxon>
        <taxon>Avipoxvirus</taxon>
        <taxon>Avipoxvirus canarypox</taxon>
        <taxon>Canarypox virus</taxon>
    </lineage>
</organism>
<sequence length="238" mass="27128">MSKFIFLLLLFSPYLSNSYKMVVYNGIRINMTCILPPDKHADKLVLVKGNLKSNSFMSTIKIDNAGEERVCYCGDPPKEYKIELPNNVSVKDDGSYRCIFYYNSTETFRHKIELSVMPEVSVRVEEDSENKRRYFIINATRSLEQDKISIKPRAGGVELGDYPLNNIKYTETYEDYKITANTNYDDCAGSVIFSVSYMGLSRDFVASIDDNIQPGNTVNTLIIGNNLGDRIISKYSKF</sequence>
<evidence type="ECO:0000313" key="1">
    <source>
        <dbReference type="EMBL" id="ARF02642.1"/>
    </source>
</evidence>
<dbReference type="EMBL" id="KX857216">
    <property type="protein sequence ID" value="ARF02642.1"/>
    <property type="molecule type" value="Genomic_DNA"/>
</dbReference>
<dbReference type="Proteomes" id="UP000315116">
    <property type="component" value="Segment"/>
</dbReference>
<accession>A0A1V0S7N8</accession>
<evidence type="ECO:0000313" key="2">
    <source>
        <dbReference type="Proteomes" id="UP000315116"/>
    </source>
</evidence>
<name>A0A1V0S7N8_CNPV</name>
<gene>
    <name evidence="1" type="primary">SWPV1-025</name>
</gene>